<name>A1WHV7_VEREI</name>
<dbReference type="PANTHER" id="PTHR43191">
    <property type="entry name" value="RRNA METHYLTRANSFERASE 3"/>
    <property type="match status" value="1"/>
</dbReference>
<evidence type="ECO:0000256" key="2">
    <source>
        <dbReference type="ARBA" id="ARBA00022603"/>
    </source>
</evidence>
<evidence type="ECO:0000259" key="5">
    <source>
        <dbReference type="Pfam" id="PF22435"/>
    </source>
</evidence>
<proteinExistence type="inferred from homology"/>
<feature type="domain" description="tRNA/rRNA methyltransferase SpoU type" evidence="4">
    <location>
        <begin position="116"/>
        <end position="251"/>
    </location>
</feature>
<dbReference type="GO" id="GO:0008173">
    <property type="term" value="F:RNA methyltransferase activity"/>
    <property type="evidence" value="ECO:0007669"/>
    <property type="project" value="InterPro"/>
</dbReference>
<keyword evidence="2 6" id="KW-0489">Methyltransferase</keyword>
<evidence type="ECO:0000256" key="1">
    <source>
        <dbReference type="ARBA" id="ARBA00007228"/>
    </source>
</evidence>
<evidence type="ECO:0000313" key="7">
    <source>
        <dbReference type="Proteomes" id="UP000000374"/>
    </source>
</evidence>
<dbReference type="InterPro" id="IPR029064">
    <property type="entry name" value="Ribosomal_eL30-like_sf"/>
</dbReference>
<dbReference type="Proteomes" id="UP000000374">
    <property type="component" value="Chromosome"/>
</dbReference>
<sequence length="274" mass="28878">MSAAPVSTIHARDNAFVKELRRLAQDSTAYRRQGRLWLEGEHLCRAALARQLRPSIAVFAESFWPQAQAEYAQDASKIMVLAEPLFAGISALESPARMGFILDLPAPASLQPGAATVVLDRVQDAGNMGSILRSAAAFGFRQVLALKGSAALWSPKVLRAGMGAHFALNLIEAAGPAELQALQLPMLVTSPHAGEYLHRATLPWPCAWIMGHEGQGVTPALTAKAALRIRIAQPGGQESLNVAAAAAICLHASSALAAGAGEGMEGVSELPVRR</sequence>
<feature type="domain" description="MRM3-like substrate binding" evidence="5">
    <location>
        <begin position="14"/>
        <end position="96"/>
    </location>
</feature>
<dbReference type="eggNOG" id="COG0566">
    <property type="taxonomic scope" value="Bacteria"/>
</dbReference>
<dbReference type="PANTHER" id="PTHR43191:SF2">
    <property type="entry name" value="RRNA METHYLTRANSFERASE 3, MITOCHONDRIAL"/>
    <property type="match status" value="1"/>
</dbReference>
<dbReference type="AlphaFoldDB" id="A1WHV7"/>
<dbReference type="KEGG" id="vei:Veis_1453"/>
<evidence type="ECO:0000313" key="6">
    <source>
        <dbReference type="EMBL" id="ABM57214.1"/>
    </source>
</evidence>
<dbReference type="Pfam" id="PF22435">
    <property type="entry name" value="MRM3-like_sub_bind"/>
    <property type="match status" value="1"/>
</dbReference>
<dbReference type="HOGENOM" id="CLU_021322_3_2_4"/>
<dbReference type="GO" id="GO:0032259">
    <property type="term" value="P:methylation"/>
    <property type="evidence" value="ECO:0007669"/>
    <property type="project" value="UniProtKB-KW"/>
</dbReference>
<dbReference type="InterPro" id="IPR053888">
    <property type="entry name" value="MRM3-like_sub_bind"/>
</dbReference>
<evidence type="ECO:0000259" key="4">
    <source>
        <dbReference type="Pfam" id="PF00588"/>
    </source>
</evidence>
<accession>A1WHV7</accession>
<reference evidence="7" key="1">
    <citation type="submission" date="2006-12" db="EMBL/GenBank/DDBJ databases">
        <title>Complete sequence of chromosome 1 of Verminephrobacter eiseniae EF01-2.</title>
        <authorList>
            <person name="Copeland A."/>
            <person name="Lucas S."/>
            <person name="Lapidus A."/>
            <person name="Barry K."/>
            <person name="Detter J.C."/>
            <person name="Glavina del Rio T."/>
            <person name="Dalin E."/>
            <person name="Tice H."/>
            <person name="Pitluck S."/>
            <person name="Chertkov O."/>
            <person name="Brettin T."/>
            <person name="Bruce D."/>
            <person name="Han C."/>
            <person name="Tapia R."/>
            <person name="Gilna P."/>
            <person name="Schmutz J."/>
            <person name="Larimer F."/>
            <person name="Land M."/>
            <person name="Hauser L."/>
            <person name="Kyrpides N."/>
            <person name="Kim E."/>
            <person name="Stahl D."/>
            <person name="Richardson P."/>
        </authorList>
    </citation>
    <scope>NUCLEOTIDE SEQUENCE [LARGE SCALE GENOMIC DNA]</scope>
    <source>
        <strain evidence="7">EF01-2</strain>
    </source>
</reference>
<dbReference type="InterPro" id="IPR029026">
    <property type="entry name" value="tRNA_m1G_MTases_N"/>
</dbReference>
<dbReference type="InterPro" id="IPR051259">
    <property type="entry name" value="rRNA_Methyltransferase"/>
</dbReference>
<dbReference type="Gene3D" id="3.40.1280.10">
    <property type="match status" value="1"/>
</dbReference>
<gene>
    <name evidence="6" type="ordered locus">Veis_1453</name>
</gene>
<keyword evidence="7" id="KW-1185">Reference proteome</keyword>
<dbReference type="GO" id="GO:0003723">
    <property type="term" value="F:RNA binding"/>
    <property type="evidence" value="ECO:0007669"/>
    <property type="project" value="InterPro"/>
</dbReference>
<dbReference type="Gene3D" id="3.30.1330.30">
    <property type="match status" value="1"/>
</dbReference>
<protein>
    <submittedName>
        <fullName evidence="6">tRNA/rRNA methyltransferase (SpoU)</fullName>
    </submittedName>
</protein>
<comment type="similarity">
    <text evidence="1">Belongs to the class IV-like SAM-binding methyltransferase superfamily. RNA methyltransferase TrmH family.</text>
</comment>
<evidence type="ECO:0000256" key="3">
    <source>
        <dbReference type="ARBA" id="ARBA00022679"/>
    </source>
</evidence>
<dbReference type="SUPFAM" id="SSF55315">
    <property type="entry name" value="L30e-like"/>
    <property type="match status" value="1"/>
</dbReference>
<organism evidence="6 7">
    <name type="scientific">Verminephrobacter eiseniae (strain EF01-2)</name>
    <dbReference type="NCBI Taxonomy" id="391735"/>
    <lineage>
        <taxon>Bacteria</taxon>
        <taxon>Pseudomonadati</taxon>
        <taxon>Pseudomonadota</taxon>
        <taxon>Betaproteobacteria</taxon>
        <taxon>Burkholderiales</taxon>
        <taxon>Comamonadaceae</taxon>
        <taxon>Verminephrobacter</taxon>
    </lineage>
</organism>
<keyword evidence="3 6" id="KW-0808">Transferase</keyword>
<dbReference type="InterPro" id="IPR029028">
    <property type="entry name" value="Alpha/beta_knot_MTases"/>
</dbReference>
<dbReference type="EMBL" id="CP000542">
    <property type="protein sequence ID" value="ABM57214.1"/>
    <property type="molecule type" value="Genomic_DNA"/>
</dbReference>
<dbReference type="SUPFAM" id="SSF75217">
    <property type="entry name" value="alpha/beta knot"/>
    <property type="match status" value="1"/>
</dbReference>
<dbReference type="STRING" id="391735.Veis_1453"/>
<dbReference type="GO" id="GO:0006396">
    <property type="term" value="P:RNA processing"/>
    <property type="evidence" value="ECO:0007669"/>
    <property type="project" value="InterPro"/>
</dbReference>
<dbReference type="InterPro" id="IPR001537">
    <property type="entry name" value="SpoU_MeTrfase"/>
</dbReference>
<dbReference type="CDD" id="cd18095">
    <property type="entry name" value="SpoU-like_rRNA-MTase"/>
    <property type="match status" value="1"/>
</dbReference>
<dbReference type="Pfam" id="PF00588">
    <property type="entry name" value="SpoU_methylase"/>
    <property type="match status" value="1"/>
</dbReference>